<reference evidence="1 2" key="1">
    <citation type="journal article" date="2018" name="Evol. Lett.">
        <title>Horizontal gene cluster transfer increased hallucinogenic mushroom diversity.</title>
        <authorList>
            <person name="Reynolds H.T."/>
            <person name="Vijayakumar V."/>
            <person name="Gluck-Thaler E."/>
            <person name="Korotkin H.B."/>
            <person name="Matheny P.B."/>
            <person name="Slot J.C."/>
        </authorList>
    </citation>
    <scope>NUCLEOTIDE SEQUENCE [LARGE SCALE GENOMIC DNA]</scope>
    <source>
        <strain evidence="1 2">SRW20</strain>
    </source>
</reference>
<accession>A0A409W4J4</accession>
<keyword evidence="2" id="KW-1185">Reference proteome</keyword>
<dbReference type="PANTHER" id="PTHR33099:SF14">
    <property type="entry name" value="PROLYL 4-HYDROXYLASE ALPHA SUBUNIT FE(2+) 2OG DIOXYGENASE DOMAIN-CONTAINING PROTEIN"/>
    <property type="match status" value="1"/>
</dbReference>
<dbReference type="Proteomes" id="UP000284706">
    <property type="component" value="Unassembled WGS sequence"/>
</dbReference>
<evidence type="ECO:0000313" key="2">
    <source>
        <dbReference type="Proteomes" id="UP000284706"/>
    </source>
</evidence>
<organism evidence="1 2">
    <name type="scientific">Gymnopilus dilepis</name>
    <dbReference type="NCBI Taxonomy" id="231916"/>
    <lineage>
        <taxon>Eukaryota</taxon>
        <taxon>Fungi</taxon>
        <taxon>Dikarya</taxon>
        <taxon>Basidiomycota</taxon>
        <taxon>Agaricomycotina</taxon>
        <taxon>Agaricomycetes</taxon>
        <taxon>Agaricomycetidae</taxon>
        <taxon>Agaricales</taxon>
        <taxon>Agaricineae</taxon>
        <taxon>Hymenogastraceae</taxon>
        <taxon>Gymnopilus</taxon>
    </lineage>
</organism>
<dbReference type="EMBL" id="NHYE01005406">
    <property type="protein sequence ID" value="PPQ73416.1"/>
    <property type="molecule type" value="Genomic_DNA"/>
</dbReference>
<sequence>MFDTAAAVRSAIPQIAFVAFYSDVEHEVAIVDSGYRVTLTYNLYLVDVPSAHPLGIVPTKDPLNDVKSALSPLLVDPKFLPTGGLLGFQLAHKYPFKIGSTDFEDLKKRLKGSDAAIDRICQDMSLMTSLKALHVYTPEYQGPTSALVDTFLELENYQYEGDELMELFKEHGATFVYSFPEKIRGGDDDSDDESDDESDGPGFVPIFWIKQGNACNSVEQPYMAYGNQAELDHIYVELCLVAEIKPFTERNSTMAI</sequence>
<dbReference type="InParanoid" id="A0A409W4J4"/>
<dbReference type="OrthoDB" id="27483at2759"/>
<name>A0A409W4J4_9AGAR</name>
<dbReference type="AlphaFoldDB" id="A0A409W4J4"/>
<evidence type="ECO:0008006" key="3">
    <source>
        <dbReference type="Google" id="ProtNLM"/>
    </source>
</evidence>
<evidence type="ECO:0000313" key="1">
    <source>
        <dbReference type="EMBL" id="PPQ73416.1"/>
    </source>
</evidence>
<comment type="caution">
    <text evidence="1">The sequence shown here is derived from an EMBL/GenBank/DDBJ whole genome shotgun (WGS) entry which is preliminary data.</text>
</comment>
<dbReference type="PANTHER" id="PTHR33099">
    <property type="entry name" value="FE2OG DIOXYGENASE DOMAIN-CONTAINING PROTEIN"/>
    <property type="match status" value="1"/>
</dbReference>
<gene>
    <name evidence="1" type="ORF">CVT26_015767</name>
</gene>
<protein>
    <recommendedName>
        <fullName evidence="3">Prolyl 4-hydroxylase alpha subunit Fe(2+) 2OG dioxygenase domain-containing protein</fullName>
    </recommendedName>
</protein>
<proteinExistence type="predicted"/>